<dbReference type="Proteomes" id="UP000308600">
    <property type="component" value="Unassembled WGS sequence"/>
</dbReference>
<sequence length="861" mass="94413">MPPQKQHLIAARPPQSTHQDQDDDDDDDNHICPVCDGECTCPTQRPPPRSAPLRPASPASLKPKLPSLKIKLTVPPNMLLKRSAPIATPASRSAPSPLTSAYVPSPILHKPPKPSQSAPKRRGRPPKSAGRITTRTAGGAEPPAVTPPSMSRLVTRRRPASSPHKTRSSVSRLASKFNPKPPISRRPPVKRKRTFSPESDPDSSSSEFSDHDQDTQFPTFVSASAISSNDTDCCSSSSSSSDFDSDSSIEAEEEQFILSEENRTHDKARVRRELLGDDDPRRRKYHNDWVIRPRKKSVAGSDVDMDGESDQTEDDAEAEQDDDDEPDDEDDEETDGRATDIAYAALIDGESSLDADLFFANLSDSGESTSSSISPSNDEGGEDGDQSDLDGLSSEVTASGYLPPPPENLPFEVTEGWDGRIVFTNGLRDGQGIIDLDFEVNATRFVSHASSGSSSQETDVEMSVATEPDEEGYEQDEDGGEGDTTDEELVGDDDLPNDRAMRLVHFPFGVSAINPMSTMSPTVSPSPRDRRPFDSPNPSDILAGKPFCLDFDGPDYPPTTPVKQVRSSRGCFPRPGVFTSAEKTRQVIIDDTHNNIPSPHPRFPGRGRSISRLGRHNVLENLLRRHLNPSTLSTASSPSLQLISQSDIGTASPELAPAVPIDLDDVLEVSFLDPDPFESPAPIPASDVTDEDPTHDVDMARWDEPSGSAFRQNSSITDDTPAWASDTLATPSTHTDYGKLMKASPLSPMLWQNKAKRRNRGRKNKNPMAISPVLLPVNDDCTLMTSPSIPIKNQQKEHQKTRKEIRRERKLKRKSYNPIQHRSQPHNYHQHQHHPNMKSRSTAAVQRSSFNSPSSVPTLNI</sequence>
<protein>
    <submittedName>
        <fullName evidence="1">Uncharacterized protein</fullName>
    </submittedName>
</protein>
<reference evidence="1 2" key="1">
    <citation type="journal article" date="2019" name="Nat. Ecol. Evol.">
        <title>Megaphylogeny resolves global patterns of mushroom evolution.</title>
        <authorList>
            <person name="Varga T."/>
            <person name="Krizsan K."/>
            <person name="Foldi C."/>
            <person name="Dima B."/>
            <person name="Sanchez-Garcia M."/>
            <person name="Sanchez-Ramirez S."/>
            <person name="Szollosi G.J."/>
            <person name="Szarkandi J.G."/>
            <person name="Papp V."/>
            <person name="Albert L."/>
            <person name="Andreopoulos W."/>
            <person name="Angelini C."/>
            <person name="Antonin V."/>
            <person name="Barry K.W."/>
            <person name="Bougher N.L."/>
            <person name="Buchanan P."/>
            <person name="Buyck B."/>
            <person name="Bense V."/>
            <person name="Catcheside P."/>
            <person name="Chovatia M."/>
            <person name="Cooper J."/>
            <person name="Damon W."/>
            <person name="Desjardin D."/>
            <person name="Finy P."/>
            <person name="Geml J."/>
            <person name="Haridas S."/>
            <person name="Hughes K."/>
            <person name="Justo A."/>
            <person name="Karasinski D."/>
            <person name="Kautmanova I."/>
            <person name="Kiss B."/>
            <person name="Kocsube S."/>
            <person name="Kotiranta H."/>
            <person name="LaButti K.M."/>
            <person name="Lechner B.E."/>
            <person name="Liimatainen K."/>
            <person name="Lipzen A."/>
            <person name="Lukacs Z."/>
            <person name="Mihaltcheva S."/>
            <person name="Morgado L.N."/>
            <person name="Niskanen T."/>
            <person name="Noordeloos M.E."/>
            <person name="Ohm R.A."/>
            <person name="Ortiz-Santana B."/>
            <person name="Ovrebo C."/>
            <person name="Racz N."/>
            <person name="Riley R."/>
            <person name="Savchenko A."/>
            <person name="Shiryaev A."/>
            <person name="Soop K."/>
            <person name="Spirin V."/>
            <person name="Szebenyi C."/>
            <person name="Tomsovsky M."/>
            <person name="Tulloss R.E."/>
            <person name="Uehling J."/>
            <person name="Grigoriev I.V."/>
            <person name="Vagvolgyi C."/>
            <person name="Papp T."/>
            <person name="Martin F.M."/>
            <person name="Miettinen O."/>
            <person name="Hibbett D.S."/>
            <person name="Nagy L.G."/>
        </authorList>
    </citation>
    <scope>NUCLEOTIDE SEQUENCE [LARGE SCALE GENOMIC DNA]</scope>
    <source>
        <strain evidence="1 2">NL-1719</strain>
    </source>
</reference>
<name>A0ACD3B9A2_9AGAR</name>
<keyword evidence="2" id="KW-1185">Reference proteome</keyword>
<accession>A0ACD3B9A2</accession>
<proteinExistence type="predicted"/>
<organism evidence="1 2">
    <name type="scientific">Pluteus cervinus</name>
    <dbReference type="NCBI Taxonomy" id="181527"/>
    <lineage>
        <taxon>Eukaryota</taxon>
        <taxon>Fungi</taxon>
        <taxon>Dikarya</taxon>
        <taxon>Basidiomycota</taxon>
        <taxon>Agaricomycotina</taxon>
        <taxon>Agaricomycetes</taxon>
        <taxon>Agaricomycetidae</taxon>
        <taxon>Agaricales</taxon>
        <taxon>Pluteineae</taxon>
        <taxon>Pluteaceae</taxon>
        <taxon>Pluteus</taxon>
    </lineage>
</organism>
<dbReference type="EMBL" id="ML208265">
    <property type="protein sequence ID" value="TFK74903.1"/>
    <property type="molecule type" value="Genomic_DNA"/>
</dbReference>
<evidence type="ECO:0000313" key="2">
    <source>
        <dbReference type="Proteomes" id="UP000308600"/>
    </source>
</evidence>
<evidence type="ECO:0000313" key="1">
    <source>
        <dbReference type="EMBL" id="TFK74903.1"/>
    </source>
</evidence>
<gene>
    <name evidence="1" type="ORF">BDN72DRAFT_892605</name>
</gene>